<protein>
    <submittedName>
        <fullName evidence="1">Uncharacterized protein</fullName>
    </submittedName>
</protein>
<dbReference type="KEGG" id="shyd:CJD35_11480"/>
<sequence>MTTWTTSDLATVRSAIASGIRSVTFADGRKTEYQSLDQLIAAEQVIEAALKMQAQAVSGVLRRRTPYYRNGL</sequence>
<gene>
    <name evidence="1" type="ORF">CJD35_11480</name>
</gene>
<name>A0A249MUM2_SPHXE</name>
<dbReference type="EMBL" id="CP022745">
    <property type="protein sequence ID" value="ASY44992.1"/>
    <property type="molecule type" value="Genomic_DNA"/>
</dbReference>
<accession>A0A249MUM2</accession>
<evidence type="ECO:0000313" key="1">
    <source>
        <dbReference type="EMBL" id="ASY44992.1"/>
    </source>
</evidence>
<proteinExistence type="predicted"/>
<dbReference type="Proteomes" id="UP000217141">
    <property type="component" value="Chromosome I"/>
</dbReference>
<evidence type="ECO:0000313" key="2">
    <source>
        <dbReference type="Proteomes" id="UP000217141"/>
    </source>
</evidence>
<dbReference type="NCBIfam" id="NF047331">
    <property type="entry name" value="phage_HTJ"/>
    <property type="match status" value="1"/>
</dbReference>
<reference evidence="1 2" key="1">
    <citation type="submission" date="2017-08" db="EMBL/GenBank/DDBJ databases">
        <title>Whole Genome Sequence of Sphingobium hydrophobicum C1: Insights into Adaption to the Electronic-waste Contaminated Sediment.</title>
        <authorList>
            <person name="Song D."/>
            <person name="Chen X."/>
            <person name="Xu M."/>
        </authorList>
    </citation>
    <scope>NUCLEOTIDE SEQUENCE [LARGE SCALE GENOMIC DNA]</scope>
    <source>
        <strain evidence="1 2">C1</strain>
    </source>
</reference>
<dbReference type="AlphaFoldDB" id="A0A249MUM2"/>
<dbReference type="RefSeq" id="WP_095687058.1">
    <property type="nucleotide sequence ID" value="NZ_CP022745.1"/>
</dbReference>
<organism evidence="1 2">
    <name type="scientific">Sphingobium xenophagum</name>
    <dbReference type="NCBI Taxonomy" id="121428"/>
    <lineage>
        <taxon>Bacteria</taxon>
        <taxon>Pseudomonadati</taxon>
        <taxon>Pseudomonadota</taxon>
        <taxon>Alphaproteobacteria</taxon>
        <taxon>Sphingomonadales</taxon>
        <taxon>Sphingomonadaceae</taxon>
        <taxon>Sphingobium</taxon>
    </lineage>
</organism>